<feature type="region of interest" description="Disordered" evidence="1">
    <location>
        <begin position="31"/>
        <end position="51"/>
    </location>
</feature>
<dbReference type="AlphaFoldDB" id="A0A317VMZ6"/>
<name>A0A317VMZ6_ASPEC</name>
<dbReference type="GeneID" id="37057204"/>
<evidence type="ECO:0000313" key="3">
    <source>
        <dbReference type="Proteomes" id="UP000246171"/>
    </source>
</evidence>
<dbReference type="VEuPathDB" id="FungiDB:BO83DRAFT_425979"/>
<feature type="compositionally biased region" description="Polar residues" evidence="1">
    <location>
        <begin position="31"/>
        <end position="46"/>
    </location>
</feature>
<organism evidence="2 3">
    <name type="scientific">Aspergillus eucalypticola (strain CBS 122712 / IBT 29274)</name>
    <dbReference type="NCBI Taxonomy" id="1448314"/>
    <lineage>
        <taxon>Eukaryota</taxon>
        <taxon>Fungi</taxon>
        <taxon>Dikarya</taxon>
        <taxon>Ascomycota</taxon>
        <taxon>Pezizomycotina</taxon>
        <taxon>Eurotiomycetes</taxon>
        <taxon>Eurotiomycetidae</taxon>
        <taxon>Eurotiales</taxon>
        <taxon>Aspergillaceae</taxon>
        <taxon>Aspergillus</taxon>
        <taxon>Aspergillus subgen. Circumdati</taxon>
    </lineage>
</organism>
<comment type="caution">
    <text evidence="2">The sequence shown here is derived from an EMBL/GenBank/DDBJ whole genome shotgun (WGS) entry which is preliminary data.</text>
</comment>
<evidence type="ECO:0000256" key="1">
    <source>
        <dbReference type="SAM" id="MobiDB-lite"/>
    </source>
</evidence>
<keyword evidence="3" id="KW-1185">Reference proteome</keyword>
<gene>
    <name evidence="2" type="ORF">BO83DRAFT_425979</name>
</gene>
<sequence>MRTAGSKPLLEEQRRGEIALNKFAEYAEKQQAQRSAQYLPSDSGYETASAAPIPEDHAELDILNQLDLTDAPKSIQLKKSLLGTGKQPDHNIQVLASILETRIDEGHDKTLFNLGLEDGGDSTSFDLLNKTDIQYYAGRDYFPFYFWLMCC</sequence>
<dbReference type="EMBL" id="MSFU01000009">
    <property type="protein sequence ID" value="PWY75696.1"/>
    <property type="molecule type" value="Genomic_DNA"/>
</dbReference>
<accession>A0A317VMZ6</accession>
<evidence type="ECO:0000313" key="2">
    <source>
        <dbReference type="EMBL" id="PWY75696.1"/>
    </source>
</evidence>
<proteinExistence type="predicted"/>
<dbReference type="Proteomes" id="UP000246171">
    <property type="component" value="Unassembled WGS sequence"/>
</dbReference>
<reference evidence="2" key="1">
    <citation type="submission" date="2016-12" db="EMBL/GenBank/DDBJ databases">
        <title>The genomes of Aspergillus section Nigri reveals drivers in fungal speciation.</title>
        <authorList>
            <consortium name="DOE Joint Genome Institute"/>
            <person name="Vesth T.C."/>
            <person name="Nybo J."/>
            <person name="Theobald S."/>
            <person name="Brandl J."/>
            <person name="Frisvad J.C."/>
            <person name="Nielsen K.F."/>
            <person name="Lyhne E.K."/>
            <person name="Kogle M.E."/>
            <person name="Kuo A."/>
            <person name="Riley R."/>
            <person name="Clum A."/>
            <person name="Nolan M."/>
            <person name="Lipzen A."/>
            <person name="Salamov A."/>
            <person name="Henrissat B."/>
            <person name="Wiebenga A."/>
            <person name="De vries R.P."/>
            <person name="Grigoriev I.V."/>
            <person name="Mortensen U.H."/>
            <person name="Andersen M.R."/>
            <person name="Baker S.E."/>
        </authorList>
    </citation>
    <scope>NUCLEOTIDE SEQUENCE</scope>
    <source>
        <strain evidence="2">CBS 122712</strain>
    </source>
</reference>
<protein>
    <submittedName>
        <fullName evidence="2">Uncharacterized protein</fullName>
    </submittedName>
</protein>
<dbReference type="OrthoDB" id="5415251at2759"/>
<dbReference type="RefSeq" id="XP_025389226.1">
    <property type="nucleotide sequence ID" value="XM_025535242.1"/>
</dbReference>